<evidence type="ECO:0000256" key="6">
    <source>
        <dbReference type="ARBA" id="ARBA00022777"/>
    </source>
</evidence>
<dbReference type="GO" id="GO:0009506">
    <property type="term" value="C:plasmodesma"/>
    <property type="evidence" value="ECO:0007669"/>
    <property type="project" value="TreeGrafter"/>
</dbReference>
<comment type="cofactor">
    <cofactor evidence="1">
        <name>a divalent metal cation</name>
        <dbReference type="ChEBI" id="CHEBI:60240"/>
    </cofactor>
</comment>
<protein>
    <recommendedName>
        <fullName evidence="10">Protein kinase domain-containing protein</fullName>
    </recommendedName>
</protein>
<dbReference type="Proteomes" id="UP001172457">
    <property type="component" value="Chromosome 7"/>
</dbReference>
<keyword evidence="2" id="KW-0723">Serine/threonine-protein kinase</keyword>
<dbReference type="GO" id="GO:0046872">
    <property type="term" value="F:metal ion binding"/>
    <property type="evidence" value="ECO:0007669"/>
    <property type="project" value="UniProtKB-KW"/>
</dbReference>
<evidence type="ECO:0000256" key="5">
    <source>
        <dbReference type="ARBA" id="ARBA00022741"/>
    </source>
</evidence>
<dbReference type="AlphaFoldDB" id="A0AA38SBC1"/>
<dbReference type="Pfam" id="PF13359">
    <property type="entry name" value="DDE_Tnp_4"/>
    <property type="match status" value="1"/>
</dbReference>
<dbReference type="PROSITE" id="PS00108">
    <property type="entry name" value="PROTEIN_KINASE_ST"/>
    <property type="match status" value="1"/>
</dbReference>
<dbReference type="EMBL" id="JARYMX010000007">
    <property type="protein sequence ID" value="KAJ9539864.1"/>
    <property type="molecule type" value="Genomic_DNA"/>
</dbReference>
<dbReference type="GO" id="GO:0004674">
    <property type="term" value="F:protein serine/threonine kinase activity"/>
    <property type="evidence" value="ECO:0007669"/>
    <property type="project" value="UniProtKB-KW"/>
</dbReference>
<evidence type="ECO:0000256" key="1">
    <source>
        <dbReference type="ARBA" id="ARBA00001968"/>
    </source>
</evidence>
<comment type="caution">
    <text evidence="11">The sequence shown here is derived from an EMBL/GenBank/DDBJ whole genome shotgun (WGS) entry which is preliminary data.</text>
</comment>
<evidence type="ECO:0000256" key="4">
    <source>
        <dbReference type="ARBA" id="ARBA00022723"/>
    </source>
</evidence>
<dbReference type="InterPro" id="IPR011009">
    <property type="entry name" value="Kinase-like_dom_sf"/>
</dbReference>
<reference evidence="11" key="1">
    <citation type="submission" date="2023-03" db="EMBL/GenBank/DDBJ databases">
        <title>Chromosome-scale reference genome and RAD-based genetic map of yellow starthistle (Centaurea solstitialis) reveal putative structural variation and QTLs associated with invader traits.</title>
        <authorList>
            <person name="Reatini B."/>
            <person name="Cang F.A."/>
            <person name="Jiang Q."/>
            <person name="Mckibben M.T.W."/>
            <person name="Barker M.S."/>
            <person name="Rieseberg L.H."/>
            <person name="Dlugosch K.M."/>
        </authorList>
    </citation>
    <scope>NUCLEOTIDE SEQUENCE</scope>
    <source>
        <strain evidence="11">CAN-66</strain>
        <tissue evidence="11">Leaf</tissue>
    </source>
</reference>
<dbReference type="Gene3D" id="1.10.510.10">
    <property type="entry name" value="Transferase(Phosphotransferase) domain 1"/>
    <property type="match status" value="1"/>
</dbReference>
<evidence type="ECO:0000259" key="10">
    <source>
        <dbReference type="PROSITE" id="PS50011"/>
    </source>
</evidence>
<evidence type="ECO:0000256" key="2">
    <source>
        <dbReference type="ARBA" id="ARBA00022527"/>
    </source>
</evidence>
<evidence type="ECO:0000256" key="8">
    <source>
        <dbReference type="PROSITE-ProRule" id="PRU10141"/>
    </source>
</evidence>
<keyword evidence="6" id="KW-0418">Kinase</keyword>
<proteinExistence type="predicted"/>
<feature type="binding site" evidence="8">
    <location>
        <position position="55"/>
    </location>
    <ligand>
        <name>ATP</name>
        <dbReference type="ChEBI" id="CHEBI:30616"/>
    </ligand>
</feature>
<dbReference type="PANTHER" id="PTHR27003">
    <property type="entry name" value="OS07G0166700 PROTEIN"/>
    <property type="match status" value="1"/>
</dbReference>
<sequence length="701" mass="80175">MFLMEEFRHLKIRLEDIISATDNFSPDKLIGQGGFGKVYKGEFTFPEGRSIVAIKRLDRKFGQGNTEFWKEIMMLSKWKHQNLVSLSHFCFEGDERILVYDYASHGSLDRHLSDASLTWTQRLEICVGVAHGLNYLHDPMGTKQRILHRDIKSSNILLDEQWTAKVSDFGLSKVGPANQPHTYLVSNVVGTFGYCDPSYFETGLLSKESDVYSLGVVLFEVLCGKLCCEYRNGETHILIPIWKKCFEENRLDDIIFHDIKEQIQHDSLMTFSTIANQCLQRDHRNRPTMVEIVQELQVAILQQLELNIIEESDEIKDIQVKVQPTISEKITRGIEESSSGNSGGSDGGQQRRLWVKERSAGWWEYYNSDECPDEHFKKVFRMTKSTFNMICDELTPVFVKKDTMLQLAISVRQRVAVCLYRLATADPLRTVSNRFGLGISTCHKLVLEVCAAIEKVLMPKFLRWPDDGRLEEIKAEFRSISGIPNVCGSIYTTHIPIIAPKVTPEVYFNVKHTERNQKPSYTTTVQGVIDSLGVFVDICVGYPGSMSDKKILEKSALLQRFNMGNLKNVWVVGNSDYPLLDWLLVPYTNRNLTWTQRSLNKKIVEIQKTAKDAFMRLKGRWRCLQKRTEVKLDDLPVVIGACCVLHNICEINGEAMDANLRFDLFDDENPVAENGAMLARDSIAYHLLHTREPPNKLPRLS</sequence>
<keyword evidence="7 8" id="KW-0067">ATP-binding</keyword>
<evidence type="ECO:0000313" key="11">
    <source>
        <dbReference type="EMBL" id="KAJ9539864.1"/>
    </source>
</evidence>
<dbReference type="InterPro" id="IPR027806">
    <property type="entry name" value="HARBI1_dom"/>
</dbReference>
<gene>
    <name evidence="11" type="ORF">OSB04_026370</name>
</gene>
<feature type="region of interest" description="Disordered" evidence="9">
    <location>
        <begin position="331"/>
        <end position="351"/>
    </location>
</feature>
<name>A0AA38SBC1_9ASTR</name>
<evidence type="ECO:0000313" key="12">
    <source>
        <dbReference type="Proteomes" id="UP001172457"/>
    </source>
</evidence>
<evidence type="ECO:0000256" key="9">
    <source>
        <dbReference type="SAM" id="MobiDB-lite"/>
    </source>
</evidence>
<evidence type="ECO:0000256" key="7">
    <source>
        <dbReference type="ARBA" id="ARBA00022840"/>
    </source>
</evidence>
<dbReference type="GO" id="GO:0004714">
    <property type="term" value="F:transmembrane receptor protein tyrosine kinase activity"/>
    <property type="evidence" value="ECO:0007669"/>
    <property type="project" value="InterPro"/>
</dbReference>
<keyword evidence="3" id="KW-0808">Transferase</keyword>
<dbReference type="GO" id="GO:0005524">
    <property type="term" value="F:ATP binding"/>
    <property type="evidence" value="ECO:0007669"/>
    <property type="project" value="UniProtKB-UniRule"/>
</dbReference>
<organism evidence="11 12">
    <name type="scientific">Centaurea solstitialis</name>
    <name type="common">yellow star-thistle</name>
    <dbReference type="NCBI Taxonomy" id="347529"/>
    <lineage>
        <taxon>Eukaryota</taxon>
        <taxon>Viridiplantae</taxon>
        <taxon>Streptophyta</taxon>
        <taxon>Embryophyta</taxon>
        <taxon>Tracheophyta</taxon>
        <taxon>Spermatophyta</taxon>
        <taxon>Magnoliopsida</taxon>
        <taxon>eudicotyledons</taxon>
        <taxon>Gunneridae</taxon>
        <taxon>Pentapetalae</taxon>
        <taxon>asterids</taxon>
        <taxon>campanulids</taxon>
        <taxon>Asterales</taxon>
        <taxon>Asteraceae</taxon>
        <taxon>Carduoideae</taxon>
        <taxon>Cardueae</taxon>
        <taxon>Centaureinae</taxon>
        <taxon>Centaurea</taxon>
    </lineage>
</organism>
<accession>A0AA38SBC1</accession>
<dbReference type="FunFam" id="3.30.200.20:FF:000039">
    <property type="entry name" value="receptor-like protein kinase FERONIA"/>
    <property type="match status" value="1"/>
</dbReference>
<dbReference type="PANTHER" id="PTHR27003:SF380">
    <property type="entry name" value="MITOGEN-ACTIVATED PROTEIN (MAP) KINASE KINASE KINASE STE11, CRYPTOCOCCUS-RELATED"/>
    <property type="match status" value="1"/>
</dbReference>
<feature type="domain" description="Protein kinase" evidence="10">
    <location>
        <begin position="24"/>
        <end position="300"/>
    </location>
</feature>
<dbReference type="InterPro" id="IPR008271">
    <property type="entry name" value="Ser/Thr_kinase_AS"/>
</dbReference>
<keyword evidence="5 8" id="KW-0547">Nucleotide-binding</keyword>
<dbReference type="SMART" id="SM00220">
    <property type="entry name" value="S_TKc"/>
    <property type="match status" value="1"/>
</dbReference>
<dbReference type="InterPro" id="IPR017441">
    <property type="entry name" value="Protein_kinase_ATP_BS"/>
</dbReference>
<dbReference type="GO" id="GO:0005886">
    <property type="term" value="C:plasma membrane"/>
    <property type="evidence" value="ECO:0007669"/>
    <property type="project" value="TreeGrafter"/>
</dbReference>
<dbReference type="SUPFAM" id="SSF56112">
    <property type="entry name" value="Protein kinase-like (PK-like)"/>
    <property type="match status" value="1"/>
</dbReference>
<dbReference type="PROSITE" id="PS50011">
    <property type="entry name" value="PROTEIN_KINASE_DOM"/>
    <property type="match status" value="1"/>
</dbReference>
<evidence type="ECO:0000256" key="3">
    <source>
        <dbReference type="ARBA" id="ARBA00022679"/>
    </source>
</evidence>
<keyword evidence="12" id="KW-1185">Reference proteome</keyword>
<keyword evidence="4" id="KW-0479">Metal-binding</keyword>
<dbReference type="PROSITE" id="PS00107">
    <property type="entry name" value="PROTEIN_KINASE_ATP"/>
    <property type="match status" value="1"/>
</dbReference>
<dbReference type="Pfam" id="PF00069">
    <property type="entry name" value="Pkinase"/>
    <property type="match status" value="1"/>
</dbReference>
<dbReference type="InterPro" id="IPR000719">
    <property type="entry name" value="Prot_kinase_dom"/>
</dbReference>
<dbReference type="Gene3D" id="3.30.200.20">
    <property type="entry name" value="Phosphorylase Kinase, domain 1"/>
    <property type="match status" value="1"/>
</dbReference>
<dbReference type="InterPro" id="IPR045272">
    <property type="entry name" value="ANXUR1/2-like"/>
</dbReference>